<proteinExistence type="predicted"/>
<comment type="caution">
    <text evidence="1">The sequence shown here is derived from an EMBL/GenBank/DDBJ whole genome shotgun (WGS) entry which is preliminary data.</text>
</comment>
<organism evidence="1 2">
    <name type="scientific">Amycolatopsis rubida</name>
    <dbReference type="NCBI Taxonomy" id="112413"/>
    <lineage>
        <taxon>Bacteria</taxon>
        <taxon>Bacillati</taxon>
        <taxon>Actinomycetota</taxon>
        <taxon>Actinomycetes</taxon>
        <taxon>Pseudonocardiales</taxon>
        <taxon>Pseudonocardiaceae</taxon>
        <taxon>Amycolatopsis</taxon>
    </lineage>
</organism>
<dbReference type="Proteomes" id="UP000470404">
    <property type="component" value="Unassembled WGS sequence"/>
</dbReference>
<evidence type="ECO:0000313" key="2">
    <source>
        <dbReference type="Proteomes" id="UP000470404"/>
    </source>
</evidence>
<dbReference type="RefSeq" id="WP_067575675.1">
    <property type="nucleotide sequence ID" value="NZ_JAAGNC010000039.1"/>
</dbReference>
<dbReference type="EMBL" id="JAAGNC010000039">
    <property type="protein sequence ID" value="NEC55172.1"/>
    <property type="molecule type" value="Genomic_DNA"/>
</dbReference>
<name>A0ABX0BP96_9PSEU</name>
<evidence type="ECO:0000313" key="1">
    <source>
        <dbReference type="EMBL" id="NEC55172.1"/>
    </source>
</evidence>
<accession>A0ABX0BP96</accession>
<sequence>MLKAVGASVAVSEAALDDLLGRRWYEDYGDGARGDAAGVPFARRGQNDQEYVLVDQAVGAIEQILREVEDRFCASGSRQFEYVPVPGIEGQMLDIVTRVGVTN</sequence>
<reference evidence="1 2" key="1">
    <citation type="submission" date="2020-01" db="EMBL/GenBank/DDBJ databases">
        <title>Insect and environment-associated Actinomycetes.</title>
        <authorList>
            <person name="Currrie C."/>
            <person name="Chevrette M."/>
            <person name="Carlson C."/>
            <person name="Stubbendieck R."/>
            <person name="Wendt-Pienkowski E."/>
        </authorList>
    </citation>
    <scope>NUCLEOTIDE SEQUENCE [LARGE SCALE GENOMIC DNA]</scope>
    <source>
        <strain evidence="1 2">SID8386</strain>
    </source>
</reference>
<protein>
    <submittedName>
        <fullName evidence="1">Uncharacterized protein</fullName>
    </submittedName>
</protein>
<gene>
    <name evidence="1" type="ORF">G3I59_06060</name>
</gene>
<keyword evidence="2" id="KW-1185">Reference proteome</keyword>